<dbReference type="InterPro" id="IPR016639">
    <property type="entry name" value="GST_Omega/GSH"/>
</dbReference>
<dbReference type="InterPro" id="IPR036249">
    <property type="entry name" value="Thioredoxin-like_sf"/>
</dbReference>
<dbReference type="Gene3D" id="1.20.1050.10">
    <property type="match status" value="1"/>
</dbReference>
<accession>A0A7S2Y4V1</accession>
<proteinExistence type="predicted"/>
<dbReference type="GO" id="GO:0005737">
    <property type="term" value="C:cytoplasm"/>
    <property type="evidence" value="ECO:0007669"/>
    <property type="project" value="TreeGrafter"/>
</dbReference>
<sequence length="339" mass="38768">MDCLCCANGGAGPATDSEFLGSVCNLKMDGMTATAKFPAEPDRYVLYVIAGCPFAARPWVIQSIYGLPIQTVKLFPASYDQGWFFSPTSPGEQDLVNNFPDAQYDSSDPVHPSSNENEKIHHLKQLYVKANPKFEGAVSVPLLWDKEQDQAVSNSSFGLAEMMYSQMRGMATRNQDLELFPSDPQRQREHSELLQFLHSKVTTSVYKMNATRNGKDHDRMAEEYYETLRELQKRIETNDGKWLMSGPSPTFADFVFWISLVRLDLAYQWRFGLGKYNIREDYPQLQLYINRIFEIEGVKETVLPRDLMALYFMTLKWTQNDNGRSLPLVPNTWAKTNGF</sequence>
<evidence type="ECO:0000259" key="1">
    <source>
        <dbReference type="PROSITE" id="PS50405"/>
    </source>
</evidence>
<evidence type="ECO:0000313" key="2">
    <source>
        <dbReference type="EMBL" id="CAD9948081.1"/>
    </source>
</evidence>
<feature type="domain" description="GST C-terminal" evidence="1">
    <location>
        <begin position="183"/>
        <end position="312"/>
    </location>
</feature>
<dbReference type="SUPFAM" id="SSF52833">
    <property type="entry name" value="Thioredoxin-like"/>
    <property type="match status" value="1"/>
</dbReference>
<dbReference type="SUPFAM" id="SSF47616">
    <property type="entry name" value="GST C-terminal domain-like"/>
    <property type="match status" value="1"/>
</dbReference>
<protein>
    <recommendedName>
        <fullName evidence="1">GST C-terminal domain-containing protein</fullName>
    </recommendedName>
</protein>
<dbReference type="PANTHER" id="PTHR32419:SF6">
    <property type="entry name" value="GLUTATHIONE S-TRANSFERASE OMEGA-LIKE 1-RELATED"/>
    <property type="match status" value="1"/>
</dbReference>
<dbReference type="Pfam" id="PF13410">
    <property type="entry name" value="GST_C_2"/>
    <property type="match status" value="1"/>
</dbReference>
<dbReference type="PROSITE" id="PS50405">
    <property type="entry name" value="GST_CTER"/>
    <property type="match status" value="1"/>
</dbReference>
<dbReference type="EMBL" id="HBHT01006057">
    <property type="protein sequence ID" value="CAD9948081.1"/>
    <property type="molecule type" value="Transcribed_RNA"/>
</dbReference>
<dbReference type="PANTHER" id="PTHR32419">
    <property type="entry name" value="GLUTATHIONYL-HYDROQUINONE REDUCTASE"/>
    <property type="match status" value="1"/>
</dbReference>
<organism evidence="2">
    <name type="scientific">Entomoneis paludosa</name>
    <dbReference type="NCBI Taxonomy" id="265537"/>
    <lineage>
        <taxon>Eukaryota</taxon>
        <taxon>Sar</taxon>
        <taxon>Stramenopiles</taxon>
        <taxon>Ochrophyta</taxon>
        <taxon>Bacillariophyta</taxon>
        <taxon>Bacillariophyceae</taxon>
        <taxon>Bacillariophycidae</taxon>
        <taxon>Entomoneidaceae</taxon>
        <taxon>Entomoneis</taxon>
    </lineage>
</organism>
<name>A0A7S2Y4V1_9STRA</name>
<reference evidence="2" key="1">
    <citation type="submission" date="2021-01" db="EMBL/GenBank/DDBJ databases">
        <authorList>
            <person name="Corre E."/>
            <person name="Pelletier E."/>
            <person name="Niang G."/>
            <person name="Scheremetjew M."/>
            <person name="Finn R."/>
            <person name="Kale V."/>
            <person name="Holt S."/>
            <person name="Cochrane G."/>
            <person name="Meng A."/>
            <person name="Brown T."/>
            <person name="Cohen L."/>
        </authorList>
    </citation>
    <scope>NUCLEOTIDE SEQUENCE</scope>
    <source>
        <strain evidence="2">CCMP125</strain>
    </source>
</reference>
<dbReference type="Gene3D" id="3.40.30.10">
    <property type="entry name" value="Glutaredoxin"/>
    <property type="match status" value="1"/>
</dbReference>
<dbReference type="InterPro" id="IPR010987">
    <property type="entry name" value="Glutathione-S-Trfase_C-like"/>
</dbReference>
<dbReference type="GO" id="GO:0004364">
    <property type="term" value="F:glutathione transferase activity"/>
    <property type="evidence" value="ECO:0007669"/>
    <property type="project" value="InterPro"/>
</dbReference>
<dbReference type="AlphaFoldDB" id="A0A7S2Y4V1"/>
<gene>
    <name evidence="2" type="ORF">APAL1065_LOCUS4008</name>
</gene>
<dbReference type="InterPro" id="IPR036282">
    <property type="entry name" value="Glutathione-S-Trfase_C_sf"/>
</dbReference>